<keyword evidence="3" id="KW-0863">Zinc-finger</keyword>
<dbReference type="Proteomes" id="UP000675881">
    <property type="component" value="Chromosome 14"/>
</dbReference>
<evidence type="ECO:0000259" key="6">
    <source>
        <dbReference type="Pfam" id="PF05699"/>
    </source>
</evidence>
<keyword evidence="2" id="KW-0479">Metal-binding</keyword>
<proteinExistence type="predicted"/>
<dbReference type="PANTHER" id="PTHR46481:SF10">
    <property type="entry name" value="ZINC FINGER BED DOMAIN-CONTAINING PROTEIN 39"/>
    <property type="match status" value="1"/>
</dbReference>
<dbReference type="EMBL" id="HG994593">
    <property type="protein sequence ID" value="CAF2854486.1"/>
    <property type="molecule type" value="Genomic_DNA"/>
</dbReference>
<name>A0A7R8H4V2_LEPSM</name>
<evidence type="ECO:0000256" key="5">
    <source>
        <dbReference type="ARBA" id="ARBA00023242"/>
    </source>
</evidence>
<reference evidence="7" key="1">
    <citation type="submission" date="2021-02" db="EMBL/GenBank/DDBJ databases">
        <authorList>
            <person name="Bekaert M."/>
        </authorList>
    </citation>
    <scope>NUCLEOTIDE SEQUENCE</scope>
    <source>
        <strain evidence="7">IoA-00</strain>
    </source>
</reference>
<keyword evidence="8" id="KW-1185">Reference proteome</keyword>
<dbReference type="InterPro" id="IPR052035">
    <property type="entry name" value="ZnF_BED_domain_contain"/>
</dbReference>
<evidence type="ECO:0000256" key="3">
    <source>
        <dbReference type="ARBA" id="ARBA00022771"/>
    </source>
</evidence>
<evidence type="ECO:0000256" key="2">
    <source>
        <dbReference type="ARBA" id="ARBA00022723"/>
    </source>
</evidence>
<sequence length="264" mass="29943">MSPSTSEKKFYEQLSLEYQSLRCSSFIPSHNALNIKAFTERFSDGLKLGDKIVAISIDNANNVVAAVTGFKLKKVQSIECFAHSLNLMIEYTFLQVPAVSTLKNEVSDIFTTTRMPSIVRRSTEKVNVKPKRLISGVSVQQLETSSLKSAVWASFRRAESPSDRRVSNVNMEMQSFPSKWLDPEQNIVNWWSVNAQKYKYSFHLMLKYFSDQAPIVPSKSLFSSTGYGLNKRGSRFSEENAEILVALHYNLKIPLHKNPDELSN</sequence>
<evidence type="ECO:0000256" key="1">
    <source>
        <dbReference type="ARBA" id="ARBA00004123"/>
    </source>
</evidence>
<dbReference type="InterPro" id="IPR008906">
    <property type="entry name" value="HATC_C_dom"/>
</dbReference>
<dbReference type="GO" id="GO:0046983">
    <property type="term" value="F:protein dimerization activity"/>
    <property type="evidence" value="ECO:0007669"/>
    <property type="project" value="InterPro"/>
</dbReference>
<evidence type="ECO:0000313" key="7">
    <source>
        <dbReference type="EMBL" id="CAF2854486.1"/>
    </source>
</evidence>
<dbReference type="PANTHER" id="PTHR46481">
    <property type="entry name" value="ZINC FINGER BED DOMAIN-CONTAINING PROTEIN 4"/>
    <property type="match status" value="1"/>
</dbReference>
<dbReference type="GO" id="GO:0008270">
    <property type="term" value="F:zinc ion binding"/>
    <property type="evidence" value="ECO:0007669"/>
    <property type="project" value="UniProtKB-KW"/>
</dbReference>
<comment type="subcellular location">
    <subcellularLocation>
        <location evidence="1">Nucleus</location>
    </subcellularLocation>
</comment>
<evidence type="ECO:0000256" key="4">
    <source>
        <dbReference type="ARBA" id="ARBA00022833"/>
    </source>
</evidence>
<dbReference type="Pfam" id="PF05699">
    <property type="entry name" value="Dimer_Tnp_hAT"/>
    <property type="match status" value="1"/>
</dbReference>
<organism evidence="7 8">
    <name type="scientific">Lepeophtheirus salmonis</name>
    <name type="common">Salmon louse</name>
    <name type="synonym">Caligus salmonis</name>
    <dbReference type="NCBI Taxonomy" id="72036"/>
    <lineage>
        <taxon>Eukaryota</taxon>
        <taxon>Metazoa</taxon>
        <taxon>Ecdysozoa</taxon>
        <taxon>Arthropoda</taxon>
        <taxon>Crustacea</taxon>
        <taxon>Multicrustacea</taxon>
        <taxon>Hexanauplia</taxon>
        <taxon>Copepoda</taxon>
        <taxon>Siphonostomatoida</taxon>
        <taxon>Caligidae</taxon>
        <taxon>Lepeophtheirus</taxon>
    </lineage>
</organism>
<accession>A0A7R8H4V2</accession>
<dbReference type="GO" id="GO:0005634">
    <property type="term" value="C:nucleus"/>
    <property type="evidence" value="ECO:0007669"/>
    <property type="project" value="UniProtKB-SubCell"/>
</dbReference>
<keyword evidence="4" id="KW-0862">Zinc</keyword>
<dbReference type="InterPro" id="IPR012337">
    <property type="entry name" value="RNaseH-like_sf"/>
</dbReference>
<feature type="domain" description="HAT C-terminal dimerisation" evidence="6">
    <location>
        <begin position="174"/>
        <end position="251"/>
    </location>
</feature>
<evidence type="ECO:0000313" key="8">
    <source>
        <dbReference type="Proteomes" id="UP000675881"/>
    </source>
</evidence>
<dbReference type="SUPFAM" id="SSF53098">
    <property type="entry name" value="Ribonuclease H-like"/>
    <property type="match status" value="1"/>
</dbReference>
<keyword evidence="5" id="KW-0539">Nucleus</keyword>
<protein>
    <submittedName>
        <fullName evidence="7">(salmon louse) hypothetical protein</fullName>
    </submittedName>
</protein>
<gene>
    <name evidence="7" type="ORF">LSAA_4976</name>
</gene>
<dbReference type="AlphaFoldDB" id="A0A7R8H4V2"/>